<feature type="compositionally biased region" description="Basic and acidic residues" evidence="1">
    <location>
        <begin position="12"/>
        <end position="22"/>
    </location>
</feature>
<dbReference type="EMBL" id="RBSQ01001309">
    <property type="protein sequence ID" value="RMS45561.1"/>
    <property type="molecule type" value="Genomic_DNA"/>
</dbReference>
<dbReference type="Proteomes" id="UP000270834">
    <property type="component" value="Unassembled WGS sequence"/>
</dbReference>
<reference evidence="3" key="1">
    <citation type="submission" date="2015-06" db="EMBL/GenBank/DDBJ databases">
        <authorList>
            <person name="Radhakrishnan R."/>
            <person name="Underwood A."/>
            <person name="Al-Shahib A."/>
        </authorList>
    </citation>
    <scope>NUCLEOTIDE SEQUENCE</scope>
    <source>
        <strain evidence="3">P19_London_7_VIM_2_05_10</strain>
    </source>
</reference>
<evidence type="ECO:0000313" key="6">
    <source>
        <dbReference type="EMBL" id="RCI76614.1"/>
    </source>
</evidence>
<gene>
    <name evidence="7" type="ORF">ALP65_03691</name>
    <name evidence="6" type="ORF">DT376_01385</name>
    <name evidence="4" type="ORF">GNQ48_27110</name>
    <name evidence="5" type="ORF">GUL26_01165</name>
    <name evidence="3" type="ORF">PAERUG_P19_London_7_VIM_2_05_10_06541</name>
</gene>
<reference evidence="8" key="2">
    <citation type="submission" date="2015-06" db="EMBL/GenBank/DDBJ databases">
        <authorList>
            <person name="Radhakrishnan Rajesh"/>
            <person name="Underwood Anthony"/>
            <person name="Al-Shahib Ali"/>
        </authorList>
    </citation>
    <scope>NUCLEOTIDE SEQUENCE [LARGE SCALE GENOMIC DNA]</scope>
    <source>
        <strain evidence="8">P19_London_7_VIM_2_05_10</strain>
    </source>
</reference>
<organism evidence="4 11">
    <name type="scientific">Pseudomonas aeruginosa</name>
    <dbReference type="NCBI Taxonomy" id="287"/>
    <lineage>
        <taxon>Bacteria</taxon>
        <taxon>Pseudomonadati</taxon>
        <taxon>Pseudomonadota</taxon>
        <taxon>Gammaproteobacteria</taxon>
        <taxon>Pseudomonadales</taxon>
        <taxon>Pseudomonadaceae</taxon>
        <taxon>Pseudomonas</taxon>
    </lineage>
</organism>
<dbReference type="Proteomes" id="UP000253594">
    <property type="component" value="Unassembled WGS sequence"/>
</dbReference>
<dbReference type="AlphaFoldDB" id="A0A069Q8C2"/>
<dbReference type="EMBL" id="WXZT01000001">
    <property type="protein sequence ID" value="MZZ10846.1"/>
    <property type="molecule type" value="Genomic_DNA"/>
</dbReference>
<keyword evidence="2" id="KW-0812">Transmembrane</keyword>
<evidence type="ECO:0000313" key="4">
    <source>
        <dbReference type="EMBL" id="MUI38680.1"/>
    </source>
</evidence>
<evidence type="ECO:0000313" key="11">
    <source>
        <dbReference type="Proteomes" id="UP000433532"/>
    </source>
</evidence>
<dbReference type="RefSeq" id="WP_003107363.1">
    <property type="nucleotide sequence ID" value="NZ_AP014651.1"/>
</dbReference>
<dbReference type="OMA" id="AMVWGIS"/>
<feature type="transmembrane region" description="Helical" evidence="2">
    <location>
        <begin position="32"/>
        <end position="53"/>
    </location>
</feature>
<dbReference type="EMBL" id="QORE01000017">
    <property type="protein sequence ID" value="RCI76614.1"/>
    <property type="molecule type" value="Genomic_DNA"/>
</dbReference>
<protein>
    <submittedName>
        <fullName evidence="4">Uncharacterized protein</fullName>
    </submittedName>
</protein>
<evidence type="ECO:0000313" key="3">
    <source>
        <dbReference type="EMBL" id="CRQ05403.1"/>
    </source>
</evidence>
<comment type="caution">
    <text evidence="4">The sequence shown here is derived from an EMBL/GenBank/DDBJ whole genome shotgun (WGS) entry which is preliminary data.</text>
</comment>
<feature type="region of interest" description="Disordered" evidence="1">
    <location>
        <begin position="1"/>
        <end position="22"/>
    </location>
</feature>
<dbReference type="EMBL" id="WOAD01000033">
    <property type="protein sequence ID" value="MUI38680.1"/>
    <property type="molecule type" value="Genomic_DNA"/>
</dbReference>
<evidence type="ECO:0000313" key="7">
    <source>
        <dbReference type="EMBL" id="RMS45561.1"/>
    </source>
</evidence>
<dbReference type="Proteomes" id="UP000644192">
    <property type="component" value="Unassembled WGS sequence"/>
</dbReference>
<feature type="transmembrane region" description="Helical" evidence="2">
    <location>
        <begin position="128"/>
        <end position="150"/>
    </location>
</feature>
<accession>A0A1S1BV18</accession>
<reference evidence="5" key="6">
    <citation type="submission" date="2020-01" db="EMBL/GenBank/DDBJ databases">
        <title>Bacteria Cultured from War Wounds Associated with the Conflict in Eastern Ukraine.</title>
        <authorList>
            <person name="Snesrud E."/>
            <person name="Galac M.R."/>
            <person name="Mc Gann P."/>
            <person name="Valentine K."/>
            <person name="Viacheslav K."/>
        </authorList>
    </citation>
    <scope>NUCLEOTIDE SEQUENCE</scope>
    <source>
        <strain evidence="5">VNMU148</strain>
    </source>
</reference>
<evidence type="ECO:0000313" key="8">
    <source>
        <dbReference type="Proteomes" id="UP000045039"/>
    </source>
</evidence>
<evidence type="ECO:0000313" key="10">
    <source>
        <dbReference type="Proteomes" id="UP000270834"/>
    </source>
</evidence>
<dbReference type="eggNOG" id="ENOG503366F">
    <property type="taxonomic scope" value="Bacteria"/>
</dbReference>
<reference evidence="6 9" key="3">
    <citation type="submission" date="2018-07" db="EMBL/GenBank/DDBJ databases">
        <title>Mechanisms of high-level aminoglycoside resistance among Gram-negative pathogens in Brazil.</title>
        <authorList>
            <person name="Ballaben A.S."/>
            <person name="Darini A.L.C."/>
            <person name="Doi Y."/>
        </authorList>
    </citation>
    <scope>NUCLEOTIDE SEQUENCE [LARGE SCALE GENOMIC DNA]</scope>
    <source>
        <strain evidence="6 9">B2-305</strain>
    </source>
</reference>
<dbReference type="Proteomes" id="UP000433532">
    <property type="component" value="Unassembled WGS sequence"/>
</dbReference>
<accession>A0A069Q8C2</accession>
<evidence type="ECO:0000313" key="9">
    <source>
        <dbReference type="Proteomes" id="UP000253594"/>
    </source>
</evidence>
<dbReference type="EMBL" id="CVVU01000267">
    <property type="protein sequence ID" value="CRQ05403.1"/>
    <property type="molecule type" value="Genomic_DNA"/>
</dbReference>
<evidence type="ECO:0000256" key="2">
    <source>
        <dbReference type="SAM" id="Phobius"/>
    </source>
</evidence>
<reference evidence="4 11" key="5">
    <citation type="submission" date="2019-11" db="EMBL/GenBank/DDBJ databases">
        <title>Genomes of ocular Pseudomonas aeruginosa isolates.</title>
        <authorList>
            <person name="Khan M."/>
            <person name="Rice S.A."/>
            <person name="Willcox M.D.P."/>
            <person name="Stapleton F."/>
        </authorList>
    </citation>
    <scope>NUCLEOTIDE SEQUENCE [LARGE SCALE GENOMIC DNA]</scope>
    <source>
        <strain evidence="4 11">PA221</strain>
    </source>
</reference>
<proteinExistence type="predicted"/>
<keyword evidence="2" id="KW-1133">Transmembrane helix</keyword>
<dbReference type="Proteomes" id="UP000045039">
    <property type="component" value="Unassembled WGS sequence"/>
</dbReference>
<name>A0A069Q8C2_PSEAI</name>
<feature type="transmembrane region" description="Helical" evidence="2">
    <location>
        <begin position="65"/>
        <end position="83"/>
    </location>
</feature>
<reference evidence="7 10" key="4">
    <citation type="submission" date="2018-08" db="EMBL/GenBank/DDBJ databases">
        <title>Recombination of ecologically and evolutionarily significant loci maintains genetic cohesion in the Pseudomonas syringae species complex.</title>
        <authorList>
            <person name="Dillon M."/>
            <person name="Thakur S."/>
            <person name="Almeida R.N.D."/>
            <person name="Weir B.S."/>
            <person name="Guttman D.S."/>
        </authorList>
    </citation>
    <scope>NUCLEOTIDE SEQUENCE [LARGE SCALE GENOMIC DNA]</scope>
    <source>
        <strain evidence="7 10">ICMP 7846</strain>
    </source>
</reference>
<keyword evidence="2" id="KW-0472">Membrane</keyword>
<sequence>MNSDTENPFRPPEARLDEPDATHGEPLYRLSAIGLGTFIGTPLAGAFLAAVNLRRLGRAQEVGKTWLVGLCLFVLLPVLGAILPENIPSIGFTVAQIFGMVYYAKSAFGPALDSHKAAGGAFISNWRAAGIGLLFMLVVLSVAIPVVMLVV</sequence>
<evidence type="ECO:0000256" key="1">
    <source>
        <dbReference type="SAM" id="MobiDB-lite"/>
    </source>
</evidence>
<evidence type="ECO:0000313" key="5">
    <source>
        <dbReference type="EMBL" id="MZZ10846.1"/>
    </source>
</evidence>